<dbReference type="SUPFAM" id="SSF55846">
    <property type="entry name" value="N-acetylmuramoyl-L-alanine amidase-like"/>
    <property type="match status" value="1"/>
</dbReference>
<dbReference type="GO" id="GO:0071555">
    <property type="term" value="P:cell wall organization"/>
    <property type="evidence" value="ECO:0007669"/>
    <property type="project" value="UniProtKB-KW"/>
</dbReference>
<dbReference type="Pfam" id="PF01510">
    <property type="entry name" value="Amidase_2"/>
    <property type="match status" value="1"/>
</dbReference>
<keyword evidence="4" id="KW-0961">Cell wall biogenesis/degradation</keyword>
<dbReference type="PANTHER" id="PTHR30417">
    <property type="entry name" value="N-ACETYLMURAMOYL-L-ALANINE AMIDASE AMID"/>
    <property type="match status" value="1"/>
</dbReference>
<keyword evidence="10" id="KW-1185">Reference proteome</keyword>
<evidence type="ECO:0000256" key="1">
    <source>
        <dbReference type="ARBA" id="ARBA00001561"/>
    </source>
</evidence>
<evidence type="ECO:0000313" key="9">
    <source>
        <dbReference type="EMBL" id="RLQ94057.1"/>
    </source>
</evidence>
<dbReference type="GO" id="GO:0009254">
    <property type="term" value="P:peptidoglycan turnover"/>
    <property type="evidence" value="ECO:0007669"/>
    <property type="project" value="TreeGrafter"/>
</dbReference>
<comment type="caution">
    <text evidence="9">The sequence shown here is derived from an EMBL/GenBank/DDBJ whole genome shotgun (WGS) entry which is preliminary data.</text>
</comment>
<proteinExistence type="predicted"/>
<evidence type="ECO:0000256" key="5">
    <source>
        <dbReference type="ARBA" id="ARBA00030881"/>
    </source>
</evidence>
<evidence type="ECO:0000256" key="4">
    <source>
        <dbReference type="ARBA" id="ARBA00023316"/>
    </source>
</evidence>
<dbReference type="OrthoDB" id="66275at2"/>
<keyword evidence="3" id="KW-0378">Hydrolase</keyword>
<dbReference type="AlphaFoldDB" id="A0A3L7JT65"/>
<dbReference type="GO" id="GO:0009253">
    <property type="term" value="P:peptidoglycan catabolic process"/>
    <property type="evidence" value="ECO:0007669"/>
    <property type="project" value="InterPro"/>
</dbReference>
<dbReference type="SMART" id="SM00644">
    <property type="entry name" value="Ami_2"/>
    <property type="match status" value="1"/>
</dbReference>
<organism evidence="9 10">
    <name type="scientific">Falsibacillus albus</name>
    <dbReference type="NCBI Taxonomy" id="2478915"/>
    <lineage>
        <taxon>Bacteria</taxon>
        <taxon>Bacillati</taxon>
        <taxon>Bacillota</taxon>
        <taxon>Bacilli</taxon>
        <taxon>Bacillales</taxon>
        <taxon>Bacillaceae</taxon>
        <taxon>Falsibacillus</taxon>
    </lineage>
</organism>
<evidence type="ECO:0000256" key="6">
    <source>
        <dbReference type="ARBA" id="ARBA00032390"/>
    </source>
</evidence>
<evidence type="ECO:0000313" key="10">
    <source>
        <dbReference type="Proteomes" id="UP000276770"/>
    </source>
</evidence>
<dbReference type="Gene3D" id="3.40.80.10">
    <property type="entry name" value="Peptidoglycan recognition protein-like"/>
    <property type="match status" value="1"/>
</dbReference>
<name>A0A3L7JT65_9BACI</name>
<dbReference type="InterPro" id="IPR036505">
    <property type="entry name" value="Amidase/PGRP_sf"/>
</dbReference>
<dbReference type="GO" id="GO:0008745">
    <property type="term" value="F:N-acetylmuramoyl-L-alanine amidase activity"/>
    <property type="evidence" value="ECO:0007669"/>
    <property type="project" value="UniProtKB-EC"/>
</dbReference>
<protein>
    <recommendedName>
        <fullName evidence="2">N-acetylmuramoyl-L-alanine amidase</fullName>
        <ecNumber evidence="2">3.5.1.28</ecNumber>
    </recommendedName>
    <alternativeName>
        <fullName evidence="6">Autolysin</fullName>
    </alternativeName>
    <alternativeName>
        <fullName evidence="5">Cell wall hydrolase</fullName>
    </alternativeName>
</protein>
<gene>
    <name evidence="9" type="ORF">D9X91_15600</name>
</gene>
<dbReference type="PANTHER" id="PTHR30417:SF1">
    <property type="entry name" value="N-ACETYLMURAMOYL-L-ALANINE AMIDASE AMID"/>
    <property type="match status" value="1"/>
</dbReference>
<dbReference type="InterPro" id="IPR051206">
    <property type="entry name" value="NAMLAA_amidase_2"/>
</dbReference>
<reference evidence="9 10" key="1">
    <citation type="submission" date="2018-10" db="EMBL/GenBank/DDBJ databases">
        <title>Falsibacillus sp. genome draft.</title>
        <authorList>
            <person name="Shi S."/>
        </authorList>
    </citation>
    <scope>NUCLEOTIDE SEQUENCE [LARGE SCALE GENOMIC DNA]</scope>
    <source>
        <strain evidence="9 10">GY 10110</strain>
    </source>
</reference>
<dbReference type="Proteomes" id="UP000276770">
    <property type="component" value="Unassembled WGS sequence"/>
</dbReference>
<accession>A0A3L7JT65</accession>
<dbReference type="Gene3D" id="1.10.530.10">
    <property type="match status" value="1"/>
</dbReference>
<evidence type="ECO:0000256" key="3">
    <source>
        <dbReference type="ARBA" id="ARBA00022801"/>
    </source>
</evidence>
<feature type="signal peptide" evidence="7">
    <location>
        <begin position="1"/>
        <end position="33"/>
    </location>
</feature>
<evidence type="ECO:0000259" key="8">
    <source>
        <dbReference type="SMART" id="SM00644"/>
    </source>
</evidence>
<dbReference type="RefSeq" id="WP_121681573.1">
    <property type="nucleotide sequence ID" value="NZ_RCVZ01000011.1"/>
</dbReference>
<dbReference type="EMBL" id="RCVZ01000011">
    <property type="protein sequence ID" value="RLQ94057.1"/>
    <property type="molecule type" value="Genomic_DNA"/>
</dbReference>
<keyword evidence="7" id="KW-0732">Signal</keyword>
<dbReference type="CDD" id="cd06583">
    <property type="entry name" value="PGRP"/>
    <property type="match status" value="1"/>
</dbReference>
<sequence>MKRKWIKTGQFTAAIALSAAVLFPVGNVSVPNAATVHTAFAKTAVDPAQLQEAFKKAAKEFGVPEEILLAVSYNLTRWEQHDGKPSTSGGYGVMHLTQVDQLTQNDKGLDEAHSFQLSSQPGQHTLDQAAKLINEDPDVLKKDPAENIRGAAALLAQYAKDSLGAVPAKTEDWYGAVAKFSGSMEETAATGFADEVYSTIQNGLSRTTTDGQRLQIKPESVKENHETTKNFHFHKNKQDPRLEVPKGVDAQFIPAFYEQLSDNPGNYTDYDVADRPNFGPDIRYIVIHDTEVEYEPTINLFANPYGASANYVIRSADGQITQMVQNKDVAWHAGNWYFNMHSIGIEHEGYALQGGDWYSEQMYRASAKLVKYLATKYHIPLDRGHILSHSEVPGLSPYSQSRMHTDPGPFWDWEHYFELLGAPLKPEHGSKKIVTLKPHFETNKQIVDVEDGNLREHSTNFVYLYTEPSFDAPTITDAALPDARYDEALNWGNKAEAGQTYVLADSQGDWDAIWYAGQKAWFYNPHNKNSVEGKMLKMVTPKEGIDSIPVYGAAWPEESAYPEDVTPKSLLPLQYSITAGQVYAAEEKVKGDYYNAKVYTLSPYGVHKMVYGNEEYYRIHFNHRYAFVKASDVDVVR</sequence>
<feature type="domain" description="N-acetylmuramoyl-L-alanine amidase" evidence="8">
    <location>
        <begin position="270"/>
        <end position="408"/>
    </location>
</feature>
<evidence type="ECO:0000256" key="2">
    <source>
        <dbReference type="ARBA" id="ARBA00011901"/>
    </source>
</evidence>
<feature type="chain" id="PRO_5018242460" description="N-acetylmuramoyl-L-alanine amidase" evidence="7">
    <location>
        <begin position="34"/>
        <end position="637"/>
    </location>
</feature>
<dbReference type="FunFam" id="3.40.80.10:FF:000006">
    <property type="entry name" value="N-acetylmuramoyl-L-alanine amidase"/>
    <property type="match status" value="1"/>
</dbReference>
<dbReference type="InterPro" id="IPR002502">
    <property type="entry name" value="Amidase_domain"/>
</dbReference>
<comment type="catalytic activity">
    <reaction evidence="1">
        <text>Hydrolyzes the link between N-acetylmuramoyl residues and L-amino acid residues in certain cell-wall glycopeptides.</text>
        <dbReference type="EC" id="3.5.1.28"/>
    </reaction>
</comment>
<dbReference type="EC" id="3.5.1.28" evidence="2"/>
<evidence type="ECO:0000256" key="7">
    <source>
        <dbReference type="SAM" id="SignalP"/>
    </source>
</evidence>